<dbReference type="EMBL" id="ML143389">
    <property type="protein sequence ID" value="TBU34221.1"/>
    <property type="molecule type" value="Genomic_DNA"/>
</dbReference>
<name>A0A4Q9N571_9APHY</name>
<reference evidence="3" key="1">
    <citation type="submission" date="2019-01" db="EMBL/GenBank/DDBJ databases">
        <title>Draft genome sequences of three monokaryotic isolates of the white-rot basidiomycete fungus Dichomitus squalens.</title>
        <authorList>
            <consortium name="DOE Joint Genome Institute"/>
            <person name="Lopez S.C."/>
            <person name="Andreopoulos B."/>
            <person name="Pangilinan J."/>
            <person name="Lipzen A."/>
            <person name="Riley R."/>
            <person name="Ahrendt S."/>
            <person name="Ng V."/>
            <person name="Barry K."/>
            <person name="Daum C."/>
            <person name="Grigoriev I.V."/>
            <person name="Hilden K.S."/>
            <person name="Makela M.R."/>
            <person name="de Vries R.P."/>
        </authorList>
    </citation>
    <scope>NUCLEOTIDE SEQUENCE [LARGE SCALE GENOMIC DNA]</scope>
    <source>
        <strain evidence="3">OM18370.1</strain>
    </source>
</reference>
<feature type="transmembrane region" description="Helical" evidence="2">
    <location>
        <begin position="78"/>
        <end position="96"/>
    </location>
</feature>
<keyword evidence="2" id="KW-1133">Transmembrane helix</keyword>
<protein>
    <submittedName>
        <fullName evidence="3">Uncharacterized protein</fullName>
    </submittedName>
</protein>
<feature type="transmembrane region" description="Helical" evidence="2">
    <location>
        <begin position="39"/>
        <end position="66"/>
    </location>
</feature>
<feature type="transmembrane region" description="Helical" evidence="2">
    <location>
        <begin position="125"/>
        <end position="143"/>
    </location>
</feature>
<feature type="transmembrane region" description="Helical" evidence="2">
    <location>
        <begin position="150"/>
        <end position="173"/>
    </location>
</feature>
<dbReference type="AlphaFoldDB" id="A0A4Q9N571"/>
<evidence type="ECO:0000256" key="2">
    <source>
        <dbReference type="SAM" id="Phobius"/>
    </source>
</evidence>
<feature type="transmembrane region" description="Helical" evidence="2">
    <location>
        <begin position="193"/>
        <end position="216"/>
    </location>
</feature>
<keyword evidence="2" id="KW-0812">Transmembrane</keyword>
<evidence type="ECO:0000256" key="1">
    <source>
        <dbReference type="SAM" id="MobiDB-lite"/>
    </source>
</evidence>
<proteinExistence type="predicted"/>
<dbReference type="Proteomes" id="UP000292957">
    <property type="component" value="Unassembled WGS sequence"/>
</dbReference>
<gene>
    <name evidence="3" type="ORF">BD311DRAFT_650581</name>
</gene>
<feature type="region of interest" description="Disordered" evidence="1">
    <location>
        <begin position="330"/>
        <end position="364"/>
    </location>
</feature>
<organism evidence="3">
    <name type="scientific">Dichomitus squalens</name>
    <dbReference type="NCBI Taxonomy" id="114155"/>
    <lineage>
        <taxon>Eukaryota</taxon>
        <taxon>Fungi</taxon>
        <taxon>Dikarya</taxon>
        <taxon>Basidiomycota</taxon>
        <taxon>Agaricomycotina</taxon>
        <taxon>Agaricomycetes</taxon>
        <taxon>Polyporales</taxon>
        <taxon>Polyporaceae</taxon>
        <taxon>Dichomitus</taxon>
    </lineage>
</organism>
<feature type="transmembrane region" description="Helical" evidence="2">
    <location>
        <begin position="268"/>
        <end position="291"/>
    </location>
</feature>
<feature type="transmembrane region" description="Helical" evidence="2">
    <location>
        <begin position="237"/>
        <end position="262"/>
    </location>
</feature>
<accession>A0A4Q9N571</accession>
<dbReference type="OrthoDB" id="3341077at2759"/>
<evidence type="ECO:0000313" key="3">
    <source>
        <dbReference type="EMBL" id="TBU34221.1"/>
    </source>
</evidence>
<keyword evidence="2" id="KW-0472">Membrane</keyword>
<sequence>MAGNTPTVLRAGRLDILDPINASPSPLAVNMLSPLNDDLAALIGFGSESALWGINTILFFVSIVLLRTRREASHLSRPVVLAHCALFILCTVHWALEFYHFVTTLATTGVQGYARETSQLVAADIFISLCDLLGDYILIYRLWVIWGRNWWIILLPSLCAVAGFACIMEVVHFVVTEDPSSPAPPAETLSITIAGYALPLCTNAIATGLIIGKIWWMARPTPGVDTSHFAGRSIARSAIATIVESGALYFAAQLTYVVTVAIPHPSEGIIAVMALQIYGIAPTLIIIRVMLGLTVESSLLSTKPNTVTPVVWTSTTRYTVQDGPMKYGVSLGNGANGDRGTKGYPSDGDESLEMKPLPDDGFAA</sequence>